<evidence type="ECO:0000313" key="2">
    <source>
        <dbReference type="EMBL" id="PLW34139.1"/>
    </source>
</evidence>
<reference evidence="2 3" key="1">
    <citation type="submission" date="2017-11" db="EMBL/GenBank/DDBJ databases">
        <title>De novo assembly and phasing of dikaryotic genomes from two isolates of Puccinia coronata f. sp. avenae, the causal agent of oat crown rust.</title>
        <authorList>
            <person name="Miller M.E."/>
            <person name="Zhang Y."/>
            <person name="Omidvar V."/>
            <person name="Sperschneider J."/>
            <person name="Schwessinger B."/>
            <person name="Raley C."/>
            <person name="Palmer J.M."/>
            <person name="Garnica D."/>
            <person name="Upadhyaya N."/>
            <person name="Rathjen J."/>
            <person name="Taylor J.M."/>
            <person name="Park R.F."/>
            <person name="Dodds P.N."/>
            <person name="Hirsch C.D."/>
            <person name="Kianian S.F."/>
            <person name="Figueroa M."/>
        </authorList>
    </citation>
    <scope>NUCLEOTIDE SEQUENCE [LARGE SCALE GENOMIC DNA]</scope>
    <source>
        <strain evidence="2">12SD80</strain>
    </source>
</reference>
<feature type="compositionally biased region" description="Polar residues" evidence="1">
    <location>
        <begin position="421"/>
        <end position="430"/>
    </location>
</feature>
<feature type="region of interest" description="Disordered" evidence="1">
    <location>
        <begin position="393"/>
        <end position="451"/>
    </location>
</feature>
<organism evidence="2 3">
    <name type="scientific">Puccinia coronata f. sp. avenae</name>
    <dbReference type="NCBI Taxonomy" id="200324"/>
    <lineage>
        <taxon>Eukaryota</taxon>
        <taxon>Fungi</taxon>
        <taxon>Dikarya</taxon>
        <taxon>Basidiomycota</taxon>
        <taxon>Pucciniomycotina</taxon>
        <taxon>Pucciniomycetes</taxon>
        <taxon>Pucciniales</taxon>
        <taxon>Pucciniaceae</taxon>
        <taxon>Puccinia</taxon>
    </lineage>
</organism>
<dbReference type="Proteomes" id="UP000235392">
    <property type="component" value="Unassembled WGS sequence"/>
</dbReference>
<accession>A0A2N5U8S3</accession>
<comment type="caution">
    <text evidence="2">The sequence shown here is derived from an EMBL/GenBank/DDBJ whole genome shotgun (WGS) entry which is preliminary data.</text>
</comment>
<feature type="non-terminal residue" evidence="2">
    <location>
        <position position="1"/>
    </location>
</feature>
<evidence type="ECO:0000313" key="3">
    <source>
        <dbReference type="Proteomes" id="UP000235392"/>
    </source>
</evidence>
<protein>
    <submittedName>
        <fullName evidence="2">Uncharacterized protein</fullName>
    </submittedName>
</protein>
<proteinExistence type="predicted"/>
<feature type="compositionally biased region" description="Basic residues" evidence="1">
    <location>
        <begin position="437"/>
        <end position="447"/>
    </location>
</feature>
<evidence type="ECO:0000256" key="1">
    <source>
        <dbReference type="SAM" id="MobiDB-lite"/>
    </source>
</evidence>
<dbReference type="AlphaFoldDB" id="A0A2N5U8S3"/>
<gene>
    <name evidence="2" type="ORF">PCASD_11596</name>
</gene>
<feature type="region of interest" description="Disordered" evidence="1">
    <location>
        <begin position="555"/>
        <end position="602"/>
    </location>
</feature>
<dbReference type="EMBL" id="PGCI01000204">
    <property type="protein sequence ID" value="PLW34139.1"/>
    <property type="molecule type" value="Genomic_DNA"/>
</dbReference>
<sequence length="602" mass="67351">SGPILAYIYLWQIGPKSKSGHLYAIDWSRILVCLDTSSHVVVQVLGHSHQKNNKPTIQAIDRNHHSFIQEAPAPLTIYETVWSPLISTTRPPLNHPPRERNRINLSSIVTTHLEITVSDSSNMTIYDTTAGENSNPSRNSRITLPPMMMQPQPQTHPRPLHYNTDVAQESYLRHPYISPPDYNYDYDLANSTNYEPTHPYPPNNQYQCSSHAVEMQDTQNNHSGNGPLSLSLLVAAAHAAQADMSYGQPSMHFNPTLPLSCGLGTSGAYSPALNSAETQGNWPPIGLTASDSDPLAASPPHTPLTTPDMMYDASMMPCGTSHNNGSHPVEPNWSMDRVGAEPPYTRKPSLPRLSHMGYSNHNIATTQYHSGQSPECPIQQPLPMAAPLHKAATANLSSRPVIKRTCKSRGTVPQPEDKDSSSQGDTSPDPETSPKAGKPKQGRKKRSVGYVRPIINHRKRVGQRLLDMLRSAPIPSKVPSMEVARARCFPFAEMRNKLKEWYGLQIEWPEEALFKMTELRSTRRMRLDELERLDKTLDGGEVRLRLSREVLEDEPHRAGEYSLPSEGYPQEHSSEYGATGCHPYQREEDSPQTSRRRRNRKM</sequence>
<name>A0A2N5U8S3_9BASI</name>